<dbReference type="Proteomes" id="UP001165122">
    <property type="component" value="Unassembled WGS sequence"/>
</dbReference>
<accession>A0A9W7FC27</accession>
<dbReference type="EMBL" id="BRXW01000137">
    <property type="protein sequence ID" value="GMI09406.1"/>
    <property type="molecule type" value="Genomic_DNA"/>
</dbReference>
<dbReference type="InterPro" id="IPR005066">
    <property type="entry name" value="MoCF_OxRdtse_dimer"/>
</dbReference>
<gene>
    <name evidence="4" type="ORF">TrLO_g6831</name>
</gene>
<evidence type="ECO:0000259" key="3">
    <source>
        <dbReference type="Pfam" id="PF03404"/>
    </source>
</evidence>
<reference evidence="5" key="1">
    <citation type="journal article" date="2023" name="Commun. Biol.">
        <title>Genome analysis of Parmales, the sister group of diatoms, reveals the evolutionary specialization of diatoms from phago-mixotrophs to photoautotrophs.</title>
        <authorList>
            <person name="Ban H."/>
            <person name="Sato S."/>
            <person name="Yoshikawa S."/>
            <person name="Yamada K."/>
            <person name="Nakamura Y."/>
            <person name="Ichinomiya M."/>
            <person name="Sato N."/>
            <person name="Blanc-Mathieu R."/>
            <person name="Endo H."/>
            <person name="Kuwata A."/>
            <person name="Ogata H."/>
        </authorList>
    </citation>
    <scope>NUCLEOTIDE SEQUENCE [LARGE SCALE GENOMIC DNA]</scope>
    <source>
        <strain evidence="5">NIES 3700</strain>
    </source>
</reference>
<feature type="chain" id="PRO_5040807573" description="Moybdenum cofactor oxidoreductase dimerisation domain-containing protein" evidence="2">
    <location>
        <begin position="16"/>
        <end position="473"/>
    </location>
</feature>
<organism evidence="4 5">
    <name type="scientific">Triparma laevis f. longispina</name>
    <dbReference type="NCBI Taxonomy" id="1714387"/>
    <lineage>
        <taxon>Eukaryota</taxon>
        <taxon>Sar</taxon>
        <taxon>Stramenopiles</taxon>
        <taxon>Ochrophyta</taxon>
        <taxon>Bolidophyceae</taxon>
        <taxon>Parmales</taxon>
        <taxon>Triparmaceae</taxon>
        <taxon>Triparma</taxon>
    </lineage>
</organism>
<protein>
    <recommendedName>
        <fullName evidence="3">Moybdenum cofactor oxidoreductase dimerisation domain-containing protein</fullName>
    </recommendedName>
</protein>
<dbReference type="AlphaFoldDB" id="A0A9W7FC27"/>
<proteinExistence type="predicted"/>
<dbReference type="Pfam" id="PF03404">
    <property type="entry name" value="Mo-co_dimer"/>
    <property type="match status" value="1"/>
</dbReference>
<comment type="caution">
    <text evidence="4">The sequence shown here is derived from an EMBL/GenBank/DDBJ whole genome shotgun (WGS) entry which is preliminary data.</text>
</comment>
<feature type="region of interest" description="Disordered" evidence="1">
    <location>
        <begin position="419"/>
        <end position="462"/>
    </location>
</feature>
<dbReference type="GO" id="GO:0030151">
    <property type="term" value="F:molybdenum ion binding"/>
    <property type="evidence" value="ECO:0007669"/>
    <property type="project" value="InterPro"/>
</dbReference>
<feature type="signal peptide" evidence="2">
    <location>
        <begin position="1"/>
        <end position="15"/>
    </location>
</feature>
<evidence type="ECO:0000256" key="1">
    <source>
        <dbReference type="SAM" id="MobiDB-lite"/>
    </source>
</evidence>
<sequence>MHSFALLALFAVASASQYSSSTFRAESCLKTNGASYIVWSIGGGSNSDYNKADESDWTAYGTMSTGGDEDEIKGCAYSGGRAVSRVEVTLDDGITWTLADIIRAEETMPQAARHELTPHQTQQATTAADATATNTGAAVTATGTNTGAETATGSAVTNTATATSYYGRMMGYAAASQLTYTTVTHTGSSVYEGELTDISRFVSSSDCSSKRLFVTPISDFLQAFQRLQASVDYGFGYTQPGCFSTYLARQRTYASLGCLDGVGNKAFVLYYKDSSCTEEYTTKKGTVINSDPSDISILGGMSVPSLQKCYPCNPNSDGSAFSDATATSSNTQYDGPYDLCTSIISEAVEIQQGSELWDLAHASMKGTSLGAKLKMSVIVSVIAAIFVLSAFSWKLSKVAKDIDDDDEITVNEFVMCENENDDDDYEEEDEGGEESTVGASSTPGRIESMRSKGSGVVLVEGPGKTPYTEMTML</sequence>
<keyword evidence="2" id="KW-0732">Signal</keyword>
<dbReference type="Gene3D" id="2.60.40.650">
    <property type="match status" value="1"/>
</dbReference>
<evidence type="ECO:0000313" key="5">
    <source>
        <dbReference type="Proteomes" id="UP001165122"/>
    </source>
</evidence>
<feature type="domain" description="Moybdenum cofactor oxidoreductase dimerisation" evidence="3">
    <location>
        <begin position="68"/>
        <end position="112"/>
    </location>
</feature>
<evidence type="ECO:0000256" key="2">
    <source>
        <dbReference type="SAM" id="SignalP"/>
    </source>
</evidence>
<dbReference type="SUPFAM" id="SSF81296">
    <property type="entry name" value="E set domains"/>
    <property type="match status" value="1"/>
</dbReference>
<evidence type="ECO:0000313" key="4">
    <source>
        <dbReference type="EMBL" id="GMI09406.1"/>
    </source>
</evidence>
<keyword evidence="5" id="KW-1185">Reference proteome</keyword>
<dbReference type="OrthoDB" id="10515127at2759"/>
<feature type="compositionally biased region" description="Acidic residues" evidence="1">
    <location>
        <begin position="419"/>
        <end position="433"/>
    </location>
</feature>
<dbReference type="GO" id="GO:0016491">
    <property type="term" value="F:oxidoreductase activity"/>
    <property type="evidence" value="ECO:0007669"/>
    <property type="project" value="InterPro"/>
</dbReference>
<dbReference type="InterPro" id="IPR014756">
    <property type="entry name" value="Ig_E-set"/>
</dbReference>
<name>A0A9W7FC27_9STRA</name>